<feature type="domain" description="Transcriptional regulator AbiEi antitoxin N-terminal" evidence="1">
    <location>
        <begin position="6"/>
        <end position="97"/>
    </location>
</feature>
<evidence type="ECO:0000259" key="1">
    <source>
        <dbReference type="Pfam" id="PF17194"/>
    </source>
</evidence>
<dbReference type="Pfam" id="PF11459">
    <property type="entry name" value="AbiEi_3"/>
    <property type="match status" value="1"/>
</dbReference>
<dbReference type="InterPro" id="IPR021561">
    <property type="entry name" value="AbiEi_3"/>
</dbReference>
<evidence type="ECO:0000313" key="2">
    <source>
        <dbReference type="EMBL" id="ACX75637.1"/>
    </source>
</evidence>
<gene>
    <name evidence="2" type="ordered locus">Fisuc_2050</name>
</gene>
<dbReference type="Pfam" id="PF17194">
    <property type="entry name" value="AbiEi_3_N"/>
    <property type="match status" value="1"/>
</dbReference>
<dbReference type="RefSeq" id="WP_015732187.1">
    <property type="nucleotide sequence ID" value="NC_013410.1"/>
</dbReference>
<dbReference type="Proteomes" id="UP000001497">
    <property type="component" value="Chromosome"/>
</dbReference>
<name>A0ABN3YWW8_FIBSS</name>
<protein>
    <recommendedName>
        <fullName evidence="1">Transcriptional regulator AbiEi antitoxin N-terminal domain-containing protein</fullName>
    </recommendedName>
</protein>
<dbReference type="InterPro" id="IPR033455">
    <property type="entry name" value="AbiEi_3_N"/>
</dbReference>
<organism evidence="2 3">
    <name type="scientific">Fibrobacter succinogenes (strain ATCC 19169 / S85)</name>
    <dbReference type="NCBI Taxonomy" id="59374"/>
    <lineage>
        <taxon>Bacteria</taxon>
        <taxon>Pseudomonadati</taxon>
        <taxon>Fibrobacterota</taxon>
        <taxon>Fibrobacteria</taxon>
        <taxon>Fibrobacterales</taxon>
        <taxon>Fibrobacteraceae</taxon>
        <taxon>Fibrobacter</taxon>
    </lineage>
</organism>
<reference evidence="2" key="1">
    <citation type="submission" date="2009-10" db="EMBL/GenBank/DDBJ databases">
        <title>Complete sequence of Fibrobacter succinogenes subsp. succinogenes S85.</title>
        <authorList>
            <consortium name="US DOE Joint Genome Institute"/>
            <person name="Lucas S."/>
            <person name="Copeland A."/>
            <person name="Lapidus A."/>
            <person name="Glavina del Rio T."/>
            <person name="Tice H."/>
            <person name="Bruce D."/>
            <person name="Goodwin L."/>
            <person name="Pitluck S."/>
            <person name="Chertkov O."/>
            <person name="Detter J.C."/>
            <person name="Han C."/>
            <person name="Tapia R."/>
            <person name="Larimer F."/>
            <person name="Land M."/>
            <person name="Hauser L."/>
            <person name="Kyrpides N."/>
            <person name="Mikhailova N."/>
            <person name="Weimer P.J."/>
            <person name="Stevenson D.M."/>
            <person name="Boyum J."/>
            <person name="Brumm P.I."/>
            <person name="Mead D."/>
        </authorList>
    </citation>
    <scope>NUCLEOTIDE SEQUENCE [LARGE SCALE GENOMIC DNA]</scope>
    <source>
        <strain evidence="2">S85</strain>
    </source>
</reference>
<dbReference type="EMBL" id="CP001792">
    <property type="protein sequence ID" value="ACX75637.1"/>
    <property type="molecule type" value="Genomic_DNA"/>
</dbReference>
<keyword evidence="3" id="KW-1185">Reference proteome</keyword>
<proteinExistence type="predicted"/>
<accession>A0ABN3YWW8</accession>
<evidence type="ECO:0000313" key="3">
    <source>
        <dbReference type="Proteomes" id="UP000001497"/>
    </source>
</evidence>
<sequence>MNIQNSKKIKQLLKQIPANTVVTSRQLATMGISRMLAAEYVKSGWLNRIAPGAYTRLNEVADIMGALFALQAELIPTIHIGAASALSLYYGKLHYVKSENRTQLFTPLGKKVPTWFTKVYGDNTDINYSDFLPADIGLETKKGENFKLQVPSMERALLELLYLVPKKITVSEAFAITETIISVKTALLQELLEKCSSIKVKRLLLCFAETAGLQWSNVLDKSNIDLGSGIRKIGKEGVLYPKYNLVIPKLG</sequence>